<evidence type="ECO:0000256" key="8">
    <source>
        <dbReference type="SAM" id="Coils"/>
    </source>
</evidence>
<comment type="subcellular location">
    <subcellularLocation>
        <location evidence="1">Cell outer membrane</location>
    </subcellularLocation>
</comment>
<gene>
    <name evidence="10" type="ORF">ACFOEV_01865</name>
</gene>
<keyword evidence="3" id="KW-0813">Transport</keyword>
<dbReference type="InterPro" id="IPR010130">
    <property type="entry name" value="T1SS_OMP_TolC"/>
</dbReference>
<evidence type="ECO:0000256" key="2">
    <source>
        <dbReference type="ARBA" id="ARBA00007613"/>
    </source>
</evidence>
<comment type="caution">
    <text evidence="10">The sequence shown here is derived from an EMBL/GenBank/DDBJ whole genome shotgun (WGS) entry which is preliminary data.</text>
</comment>
<keyword evidence="9" id="KW-0732">Signal</keyword>
<keyword evidence="6" id="KW-0472">Membrane</keyword>
<evidence type="ECO:0000313" key="10">
    <source>
        <dbReference type="EMBL" id="MFC3282357.1"/>
    </source>
</evidence>
<feature type="signal peptide" evidence="9">
    <location>
        <begin position="1"/>
        <end position="34"/>
    </location>
</feature>
<feature type="chain" id="PRO_5046949083" evidence="9">
    <location>
        <begin position="35"/>
        <end position="495"/>
    </location>
</feature>
<protein>
    <submittedName>
        <fullName evidence="10">TolC family outer membrane protein</fullName>
    </submittedName>
</protein>
<reference evidence="11" key="1">
    <citation type="journal article" date="2019" name="Int. J. Syst. Evol. Microbiol.">
        <title>The Global Catalogue of Microorganisms (GCM) 10K type strain sequencing project: providing services to taxonomists for standard genome sequencing and annotation.</title>
        <authorList>
            <consortium name="The Broad Institute Genomics Platform"/>
            <consortium name="The Broad Institute Genome Sequencing Center for Infectious Disease"/>
            <person name="Wu L."/>
            <person name="Ma J."/>
        </authorList>
    </citation>
    <scope>NUCLEOTIDE SEQUENCE [LARGE SCALE GENOMIC DNA]</scope>
    <source>
        <strain evidence="11">CECT 7698</strain>
    </source>
</reference>
<feature type="coiled-coil region" evidence="8">
    <location>
        <begin position="141"/>
        <end position="200"/>
    </location>
</feature>
<keyword evidence="4" id="KW-1134">Transmembrane beta strand</keyword>
<proteinExistence type="inferred from homology"/>
<dbReference type="RefSeq" id="WP_386771027.1">
    <property type="nucleotide sequence ID" value="NZ_JBHRUG010000002.1"/>
</dbReference>
<dbReference type="PANTHER" id="PTHR30026">
    <property type="entry name" value="OUTER MEMBRANE PROTEIN TOLC"/>
    <property type="match status" value="1"/>
</dbReference>
<dbReference type="Proteomes" id="UP001595579">
    <property type="component" value="Unassembled WGS sequence"/>
</dbReference>
<dbReference type="Gene3D" id="1.20.1600.10">
    <property type="entry name" value="Outer membrane efflux proteins (OEP)"/>
    <property type="match status" value="1"/>
</dbReference>
<keyword evidence="5" id="KW-0812">Transmembrane</keyword>
<evidence type="ECO:0000313" key="11">
    <source>
        <dbReference type="Proteomes" id="UP001595579"/>
    </source>
</evidence>
<evidence type="ECO:0000256" key="4">
    <source>
        <dbReference type="ARBA" id="ARBA00022452"/>
    </source>
</evidence>
<keyword evidence="7" id="KW-0998">Cell outer membrane</keyword>
<evidence type="ECO:0000256" key="6">
    <source>
        <dbReference type="ARBA" id="ARBA00023136"/>
    </source>
</evidence>
<dbReference type="InterPro" id="IPR051906">
    <property type="entry name" value="TolC-like"/>
</dbReference>
<accession>A0ABV7LJC7</accession>
<dbReference type="EMBL" id="JBHRUG010000002">
    <property type="protein sequence ID" value="MFC3282357.1"/>
    <property type="molecule type" value="Genomic_DNA"/>
</dbReference>
<dbReference type="Pfam" id="PF02321">
    <property type="entry name" value="OEP"/>
    <property type="match status" value="2"/>
</dbReference>
<sequence length="495" mass="53851">MHNFDSPGGRFVVQGRRAFLSLLISTMLVGQAQAADLWAITRDALENNAELAASRSRLDSVEAGRDVVGGGLLPQISASAEAAHNRTYDSQSTSLEGLDGSAPGGLEGLSSLFEEDDVFNSAGMGLEASQALYDAATSREVTQAEREIDQEAFNLAASEQQLLFDVANAYFEILRANDILAAREAQARAIKRQLAQVREQFEVGLVAITDVEEAVASFDQARADRIAAQSDLQVSFEALERLTGERYDSIESLGEDMPIEMPTPAERDAWVELALANSPVLKGAQAGVEVSRSAVEVARAARLPVLEAFASYDYADSDSETLSGYDSSSQVGLRANMPLYTGGTTSSQIRQNTYELEVSQYDAEAQRRDTIQQVRSLFTRVQNDVATVEARRQAVVSNRSALEATRSGYEVGTRNIVDLLNAEQNLYDAVAALAEARYDFVLDRLELFQQTGMLDAEDIQGLNARLNADEPVSLEFESGSDAYRDAMDIGEPPRR</sequence>
<evidence type="ECO:0000256" key="3">
    <source>
        <dbReference type="ARBA" id="ARBA00022448"/>
    </source>
</evidence>
<name>A0ABV7LJC7_9GAMM</name>
<evidence type="ECO:0000256" key="5">
    <source>
        <dbReference type="ARBA" id="ARBA00022692"/>
    </source>
</evidence>
<organism evidence="10 11">
    <name type="scientific">Litchfieldella rifensis</name>
    <dbReference type="NCBI Taxonomy" id="762643"/>
    <lineage>
        <taxon>Bacteria</taxon>
        <taxon>Pseudomonadati</taxon>
        <taxon>Pseudomonadota</taxon>
        <taxon>Gammaproteobacteria</taxon>
        <taxon>Oceanospirillales</taxon>
        <taxon>Halomonadaceae</taxon>
        <taxon>Litchfieldella</taxon>
    </lineage>
</organism>
<evidence type="ECO:0000256" key="1">
    <source>
        <dbReference type="ARBA" id="ARBA00004442"/>
    </source>
</evidence>
<dbReference type="InterPro" id="IPR003423">
    <property type="entry name" value="OMP_efflux"/>
</dbReference>
<dbReference type="SUPFAM" id="SSF56954">
    <property type="entry name" value="Outer membrane efflux proteins (OEP)"/>
    <property type="match status" value="1"/>
</dbReference>
<dbReference type="NCBIfam" id="TIGR01844">
    <property type="entry name" value="type_I_sec_TolC"/>
    <property type="match status" value="1"/>
</dbReference>
<evidence type="ECO:0000256" key="9">
    <source>
        <dbReference type="SAM" id="SignalP"/>
    </source>
</evidence>
<keyword evidence="11" id="KW-1185">Reference proteome</keyword>
<comment type="similarity">
    <text evidence="2">Belongs to the outer membrane factor (OMF) (TC 1.B.17) family.</text>
</comment>
<dbReference type="PANTHER" id="PTHR30026:SF20">
    <property type="entry name" value="OUTER MEMBRANE PROTEIN TOLC"/>
    <property type="match status" value="1"/>
</dbReference>
<evidence type="ECO:0000256" key="7">
    <source>
        <dbReference type="ARBA" id="ARBA00023237"/>
    </source>
</evidence>
<keyword evidence="8" id="KW-0175">Coiled coil</keyword>